<proteinExistence type="predicted"/>
<evidence type="ECO:0000313" key="2">
    <source>
        <dbReference type="Proteomes" id="UP001056120"/>
    </source>
</evidence>
<comment type="caution">
    <text evidence="1">The sequence shown here is derived from an EMBL/GenBank/DDBJ whole genome shotgun (WGS) entry which is preliminary data.</text>
</comment>
<dbReference type="Proteomes" id="UP001056120">
    <property type="component" value="Linkage Group LG06"/>
</dbReference>
<keyword evidence="2" id="KW-1185">Reference proteome</keyword>
<organism evidence="1 2">
    <name type="scientific">Smallanthus sonchifolius</name>
    <dbReference type="NCBI Taxonomy" id="185202"/>
    <lineage>
        <taxon>Eukaryota</taxon>
        <taxon>Viridiplantae</taxon>
        <taxon>Streptophyta</taxon>
        <taxon>Embryophyta</taxon>
        <taxon>Tracheophyta</taxon>
        <taxon>Spermatophyta</taxon>
        <taxon>Magnoliopsida</taxon>
        <taxon>eudicotyledons</taxon>
        <taxon>Gunneridae</taxon>
        <taxon>Pentapetalae</taxon>
        <taxon>asterids</taxon>
        <taxon>campanulids</taxon>
        <taxon>Asterales</taxon>
        <taxon>Asteraceae</taxon>
        <taxon>Asteroideae</taxon>
        <taxon>Heliantheae alliance</taxon>
        <taxon>Millerieae</taxon>
        <taxon>Smallanthus</taxon>
    </lineage>
</organism>
<name>A0ACB9IYS4_9ASTR</name>
<reference evidence="2" key="1">
    <citation type="journal article" date="2022" name="Mol. Ecol. Resour.">
        <title>The genomes of chicory, endive, great burdock and yacon provide insights into Asteraceae palaeo-polyploidization history and plant inulin production.</title>
        <authorList>
            <person name="Fan W."/>
            <person name="Wang S."/>
            <person name="Wang H."/>
            <person name="Wang A."/>
            <person name="Jiang F."/>
            <person name="Liu H."/>
            <person name="Zhao H."/>
            <person name="Xu D."/>
            <person name="Zhang Y."/>
        </authorList>
    </citation>
    <scope>NUCLEOTIDE SEQUENCE [LARGE SCALE GENOMIC DNA]</scope>
    <source>
        <strain evidence="2">cv. Yunnan</strain>
    </source>
</reference>
<sequence>MNMNYSSYHFPSISNYFTITMAYIFYLHLLTILSFTSTITSVTTRDAAVLLRVKNTQLTDPDSLLHNWQDSTTPCNWTGITCHNQTGNIISIDFTDFANLSGPFPDDFCRIPTLRHLSIANNFFNGTISSTSFSLCSHLTFLNISNNMFDGRLPEFEPVFTNLTVLDVSYNSFTGEIPASIGEALSLQFIDLSSNFFSGVVPESLTNLTELTTFLAPVNPGLNGPLPEAIGRLKKLQTFRISSTNLSGEIPDSIGDLVSIKSIDLSTNSLTGGIPVSIGRLKGIEHIWLYENKLSGEIPDVFANLTSLVDFDVSENNFAGNLPESIAGLHLRTLAVNDNQLKGEIPPVLALNPILVQLKLFNNSFSGSLPENLGRNSDLEEFDISGNQFSGPLPLDLCYKNKLQKFICFNNRLSGEVPDSLGGCKSIYYVRISNNELSGEIPASFWSSDSLQFIDMSNNKFHGSIPASIRNSKEVAKLVISSNNFSGELPAAICNLPVIVEMDLSNNQFSGVLPACLTGLKKLEKLNLQSNKFTGEIPDVMSSWDELSNLNLSNNKLTGEIPDQIGNLLVLNYLDLAGNLLSGKIPASLSKLKLNVLNLSNNNLEGKVPTGLGTYVSGLMGNPRLCGPDLKPLPSCHKEKSVSYYLVGFLSVLAFFLIASLLWLVIKTKLFRRNKSLWKITSFQRVGFKEQDVLVSLMESNVIGMGGSGKVYRVTLKTGQTVAVKKLYGVHRGPETEAEFWSEMETLGRIRHKNIVKLLFGSVGKDFRALVYEYVENGSLGDMLHKDPKGGFLLDWTKRFEIALGAAQGLAYLHHDCVPSIVHRDVKSNNILLDQEFRPRVADFGLAKTLQLDVKESDGAMSRVAGSYGYIAPEYAYTMKVTEKSDVYSFGVVLMELVTGKRPNDPSFDEHEDIVKRVTEAALSPVGSPGDGGWVDLDQLIDPRMNPLSQDYEEIERVLNVALQCTSSLPLNRPSMRRVVELLKDHSRTSSK</sequence>
<reference evidence="1 2" key="2">
    <citation type="journal article" date="2022" name="Mol. Ecol. Resour.">
        <title>The genomes of chicory, endive, great burdock and yacon provide insights into Asteraceae paleo-polyploidization history and plant inulin production.</title>
        <authorList>
            <person name="Fan W."/>
            <person name="Wang S."/>
            <person name="Wang H."/>
            <person name="Wang A."/>
            <person name="Jiang F."/>
            <person name="Liu H."/>
            <person name="Zhao H."/>
            <person name="Xu D."/>
            <person name="Zhang Y."/>
        </authorList>
    </citation>
    <scope>NUCLEOTIDE SEQUENCE [LARGE SCALE GENOMIC DNA]</scope>
    <source>
        <strain evidence="2">cv. Yunnan</strain>
        <tissue evidence="1">Leaves</tissue>
    </source>
</reference>
<evidence type="ECO:0000313" key="1">
    <source>
        <dbReference type="EMBL" id="KAI3813429.1"/>
    </source>
</evidence>
<gene>
    <name evidence="1" type="ORF">L1987_18152</name>
</gene>
<accession>A0ACB9IYS4</accession>
<dbReference type="EMBL" id="CM042023">
    <property type="protein sequence ID" value="KAI3813429.1"/>
    <property type="molecule type" value="Genomic_DNA"/>
</dbReference>
<protein>
    <submittedName>
        <fullName evidence="1">Uncharacterized protein</fullName>
    </submittedName>
</protein>